<dbReference type="Proteomes" id="UP001626549">
    <property type="component" value="Chromosome"/>
</dbReference>
<evidence type="ECO:0000313" key="2">
    <source>
        <dbReference type="EMBL" id="WOJ98176.1"/>
    </source>
</evidence>
<accession>A0ABZ0IJF2</accession>
<dbReference type="EMBL" id="CP136865">
    <property type="protein sequence ID" value="WOJ98176.1"/>
    <property type="molecule type" value="Genomic_DNA"/>
</dbReference>
<sequence length="177" mass="19123">MWKKNVKRTVGTLLFAIVSPIFASVSTAQSMQEIEYTGGSGLSPWYLDISFDQILRMFSGVGANGLPGDGGDAYDGYEDYLDCVDEVAPAVQACKNAYSGTLLDVCQLYWAATGADVVRHGLKYVFKSNLGAALGVTAPYATLTLYQSCGDLADQALQWCDSTFENRAIANCLGYEY</sequence>
<dbReference type="RefSeq" id="WP_407329413.1">
    <property type="nucleotide sequence ID" value="NZ_CP136865.1"/>
</dbReference>
<feature type="signal peptide" evidence="1">
    <location>
        <begin position="1"/>
        <end position="23"/>
    </location>
</feature>
<feature type="chain" id="PRO_5046763120" description="Secreted protein" evidence="1">
    <location>
        <begin position="24"/>
        <end position="177"/>
    </location>
</feature>
<reference evidence="2 3" key="1">
    <citation type="submission" date="2023-10" db="EMBL/GenBank/DDBJ databases">
        <title>Two novel species belonging to the OM43/NOR5 clade.</title>
        <authorList>
            <person name="Park M."/>
        </authorList>
    </citation>
    <scope>NUCLEOTIDE SEQUENCE [LARGE SCALE GENOMIC DNA]</scope>
    <source>
        <strain evidence="2 3">IMCC45268</strain>
    </source>
</reference>
<evidence type="ECO:0000256" key="1">
    <source>
        <dbReference type="SAM" id="SignalP"/>
    </source>
</evidence>
<keyword evidence="3" id="KW-1185">Reference proteome</keyword>
<name>A0ABZ0IJF2_9GAMM</name>
<organism evidence="2 3">
    <name type="scientific">Congregibacter brevis</name>
    <dbReference type="NCBI Taxonomy" id="3081201"/>
    <lineage>
        <taxon>Bacteria</taxon>
        <taxon>Pseudomonadati</taxon>
        <taxon>Pseudomonadota</taxon>
        <taxon>Gammaproteobacteria</taxon>
        <taxon>Cellvibrionales</taxon>
        <taxon>Halieaceae</taxon>
        <taxon>Congregibacter</taxon>
    </lineage>
</organism>
<evidence type="ECO:0000313" key="3">
    <source>
        <dbReference type="Proteomes" id="UP001626549"/>
    </source>
</evidence>
<gene>
    <name evidence="2" type="ORF">R0137_06295</name>
</gene>
<keyword evidence="1" id="KW-0732">Signal</keyword>
<protein>
    <recommendedName>
        <fullName evidence="4">Secreted protein</fullName>
    </recommendedName>
</protein>
<evidence type="ECO:0008006" key="4">
    <source>
        <dbReference type="Google" id="ProtNLM"/>
    </source>
</evidence>
<proteinExistence type="predicted"/>